<dbReference type="RefSeq" id="WP_249867590.1">
    <property type="nucleotide sequence ID" value="NZ_JAMGBC010000001.1"/>
</dbReference>
<feature type="chain" id="PRO_5046662680" evidence="1">
    <location>
        <begin position="19"/>
        <end position="463"/>
    </location>
</feature>
<gene>
    <name evidence="3" type="ORF">LZ519_04845</name>
</gene>
<feature type="signal peptide" evidence="1">
    <location>
        <begin position="1"/>
        <end position="18"/>
    </location>
</feature>
<dbReference type="PANTHER" id="PTHR46825">
    <property type="entry name" value="D-ALANYL-D-ALANINE-CARBOXYPEPTIDASE/ENDOPEPTIDASE AMPH"/>
    <property type="match status" value="1"/>
</dbReference>
<dbReference type="SUPFAM" id="SSF56601">
    <property type="entry name" value="beta-lactamase/transpeptidase-like"/>
    <property type="match status" value="1"/>
</dbReference>
<feature type="domain" description="Beta-lactamase-related" evidence="2">
    <location>
        <begin position="29"/>
        <end position="340"/>
    </location>
</feature>
<dbReference type="InterPro" id="IPR012338">
    <property type="entry name" value="Beta-lactam/transpept-like"/>
</dbReference>
<accession>A0ABT0REG0</accession>
<dbReference type="InterPro" id="IPR050491">
    <property type="entry name" value="AmpC-like"/>
</dbReference>
<keyword evidence="4" id="KW-1185">Reference proteome</keyword>
<evidence type="ECO:0000256" key="1">
    <source>
        <dbReference type="SAM" id="SignalP"/>
    </source>
</evidence>
<comment type="caution">
    <text evidence="3">The sequence shown here is derived from an EMBL/GenBank/DDBJ whole genome shotgun (WGS) entry which is preliminary data.</text>
</comment>
<dbReference type="EMBL" id="JAMGBC010000001">
    <property type="protein sequence ID" value="MCL6678646.1"/>
    <property type="molecule type" value="Genomic_DNA"/>
</dbReference>
<dbReference type="Pfam" id="PF00144">
    <property type="entry name" value="Beta-lactamase"/>
    <property type="match status" value="1"/>
</dbReference>
<evidence type="ECO:0000259" key="2">
    <source>
        <dbReference type="Pfam" id="PF00144"/>
    </source>
</evidence>
<organism evidence="3 4">
    <name type="scientific">Sphingomonas anseongensis</name>
    <dbReference type="NCBI Taxonomy" id="2908207"/>
    <lineage>
        <taxon>Bacteria</taxon>
        <taxon>Pseudomonadati</taxon>
        <taxon>Pseudomonadota</taxon>
        <taxon>Alphaproteobacteria</taxon>
        <taxon>Sphingomonadales</taxon>
        <taxon>Sphingomonadaceae</taxon>
        <taxon>Sphingomonas</taxon>
    </lineage>
</organism>
<dbReference type="Gene3D" id="3.40.710.10">
    <property type="entry name" value="DD-peptidase/beta-lactamase superfamily"/>
    <property type="match status" value="1"/>
</dbReference>
<name>A0ABT0REG0_9SPHN</name>
<dbReference type="InterPro" id="IPR001466">
    <property type="entry name" value="Beta-lactam-related"/>
</dbReference>
<sequence length="463" mass="50122">MFKSALALLAFVAAPAFAQPLTPGDISRIDELVTSTLKETGVPSAEIAIVRDGQIVLNKAYGKASDTLDSRTDLPYQIASNSKQFTAMALLLLEDEGKLDLDDKVAKYFPDISGAEKISIRQLLSHTSGLSDFWPQDYSFEAMSRPTKPQGIVDRWGKQPLDFEPGDQWQYSNTGYVVAGMIAEKVSGEPLVKFLKRKIFVPLHMTSVIDQDDANGPKFPVGYGRYALGPVRAVTPPARGWLYAAGELSMTAEDLARWDIARINRALVPADDWAEQETSVKLNDGSSTGYGLGVSIGQRNGHKAIAHTGEAVGFLSANYVYPDDKAAVVVLTNSWSGAAYTRIARGITNVILPPAPQDAAQAAAATNARTVFDQLRAGKLDRSLLTKNANYYFTPQAIADFQSSLAPLGEPVSFVPSGKPVLRGGFVIQGYTVKYPAKTLDLSTFYEPGTNGRIEQFLISEGE</sequence>
<reference evidence="3" key="1">
    <citation type="submission" date="2022-05" db="EMBL/GenBank/DDBJ databases">
        <authorList>
            <person name="Jo J.-H."/>
            <person name="Im W.-T."/>
        </authorList>
    </citation>
    <scope>NUCLEOTIDE SEQUENCE</scope>
    <source>
        <strain evidence="3">RG327</strain>
    </source>
</reference>
<protein>
    <submittedName>
        <fullName evidence="3">Beta-lactamase family protein</fullName>
    </submittedName>
</protein>
<dbReference type="PANTHER" id="PTHR46825:SF9">
    <property type="entry name" value="BETA-LACTAMASE-RELATED DOMAIN-CONTAINING PROTEIN"/>
    <property type="match status" value="1"/>
</dbReference>
<dbReference type="Proteomes" id="UP001165343">
    <property type="component" value="Unassembled WGS sequence"/>
</dbReference>
<proteinExistence type="predicted"/>
<evidence type="ECO:0000313" key="4">
    <source>
        <dbReference type="Proteomes" id="UP001165343"/>
    </source>
</evidence>
<evidence type="ECO:0000313" key="3">
    <source>
        <dbReference type="EMBL" id="MCL6678646.1"/>
    </source>
</evidence>
<keyword evidence="1" id="KW-0732">Signal</keyword>